<proteinExistence type="predicted"/>
<dbReference type="AlphaFoldDB" id="A0A0V0QVL6"/>
<dbReference type="Proteomes" id="UP000054937">
    <property type="component" value="Unassembled WGS sequence"/>
</dbReference>
<dbReference type="PANTHER" id="PTHR48070">
    <property type="entry name" value="ESTERASE OVCA2"/>
    <property type="match status" value="1"/>
</dbReference>
<sequence>MAEKQKLKILAIHGYMQTVEVFKDRLSAFEKYLKSPKKGNFNVEIVYAQAPHKVQPFENQDQNQEGFGWLTIKNWEKDSQNPEAEFVGFKESFDSVKKVLEQNQDIDVILGFSQGAQFAALMVAHIIESEQQNLLKNLKGIFLASGVGSPMAGNLYFVKKYSYSQISDVKIKLHQFHCMGKQDEIIANWRSEKLMEMFDSKNQTKYVHEGKHFIPTKKADMEKFRDFFRNTLKDQQSSFVQDNQKFSDSEFDFEYDENLYIKGYNYEQQQNNQETDEEVFIKQEKVIEQLEMEEKKNELEIIEKTEKESDKQEQNEQITSKKEGQLEEQKIQQSDCQQQNGKQEEKQQYQKEQEQQQKEQEQLQKEQQDLQIQQDQVQQKQQEQLEEQENFDFSKLNLLQKSKYITGSIVLGAIGGLLCWKLKK</sequence>
<dbReference type="InterPro" id="IPR050593">
    <property type="entry name" value="LovG"/>
</dbReference>
<dbReference type="OrthoDB" id="414698at2759"/>
<dbReference type="InterPro" id="IPR005645">
    <property type="entry name" value="FSH-like_dom"/>
</dbReference>
<dbReference type="GO" id="GO:0016787">
    <property type="term" value="F:hydrolase activity"/>
    <property type="evidence" value="ECO:0007669"/>
    <property type="project" value="UniProtKB-KW"/>
</dbReference>
<reference evidence="4 5" key="1">
    <citation type="journal article" date="2015" name="Sci. Rep.">
        <title>Genome of the facultative scuticociliatosis pathogen Pseudocohnilembus persalinus provides insight into its virulence through horizontal gene transfer.</title>
        <authorList>
            <person name="Xiong J."/>
            <person name="Wang G."/>
            <person name="Cheng J."/>
            <person name="Tian M."/>
            <person name="Pan X."/>
            <person name="Warren A."/>
            <person name="Jiang C."/>
            <person name="Yuan D."/>
            <person name="Miao W."/>
        </authorList>
    </citation>
    <scope>NUCLEOTIDE SEQUENCE [LARGE SCALE GENOMIC DNA]</scope>
    <source>
        <strain evidence="4">36N120E</strain>
    </source>
</reference>
<keyword evidence="5" id="KW-1185">Reference proteome</keyword>
<evidence type="ECO:0000256" key="1">
    <source>
        <dbReference type="ARBA" id="ARBA00022801"/>
    </source>
</evidence>
<dbReference type="Gene3D" id="3.40.50.1820">
    <property type="entry name" value="alpha/beta hydrolase"/>
    <property type="match status" value="1"/>
</dbReference>
<keyword evidence="1" id="KW-0378">Hydrolase</keyword>
<dbReference type="InParanoid" id="A0A0V0QVL6"/>
<dbReference type="EMBL" id="LDAU01000102">
    <property type="protein sequence ID" value="KRX05925.1"/>
    <property type="molecule type" value="Genomic_DNA"/>
</dbReference>
<name>A0A0V0QVL6_PSEPJ</name>
<evidence type="ECO:0000259" key="3">
    <source>
        <dbReference type="Pfam" id="PF03959"/>
    </source>
</evidence>
<feature type="region of interest" description="Disordered" evidence="2">
    <location>
        <begin position="303"/>
        <end position="365"/>
    </location>
</feature>
<dbReference type="InterPro" id="IPR029058">
    <property type="entry name" value="AB_hydrolase_fold"/>
</dbReference>
<dbReference type="GO" id="GO:0005634">
    <property type="term" value="C:nucleus"/>
    <property type="evidence" value="ECO:0007669"/>
    <property type="project" value="TreeGrafter"/>
</dbReference>
<comment type="caution">
    <text evidence="4">The sequence shown here is derived from an EMBL/GenBank/DDBJ whole genome shotgun (WGS) entry which is preliminary data.</text>
</comment>
<feature type="domain" description="Serine hydrolase" evidence="3">
    <location>
        <begin position="5"/>
        <end position="223"/>
    </location>
</feature>
<protein>
    <recommendedName>
        <fullName evidence="3">Serine hydrolase domain-containing protein</fullName>
    </recommendedName>
</protein>
<evidence type="ECO:0000313" key="4">
    <source>
        <dbReference type="EMBL" id="KRX05925.1"/>
    </source>
</evidence>
<dbReference type="SUPFAM" id="SSF53474">
    <property type="entry name" value="alpha/beta-Hydrolases"/>
    <property type="match status" value="1"/>
</dbReference>
<organism evidence="4 5">
    <name type="scientific">Pseudocohnilembus persalinus</name>
    <name type="common">Ciliate</name>
    <dbReference type="NCBI Taxonomy" id="266149"/>
    <lineage>
        <taxon>Eukaryota</taxon>
        <taxon>Sar</taxon>
        <taxon>Alveolata</taxon>
        <taxon>Ciliophora</taxon>
        <taxon>Intramacronucleata</taxon>
        <taxon>Oligohymenophorea</taxon>
        <taxon>Scuticociliatia</taxon>
        <taxon>Philasterida</taxon>
        <taxon>Pseudocohnilembidae</taxon>
        <taxon>Pseudocohnilembus</taxon>
    </lineage>
</organism>
<evidence type="ECO:0000256" key="2">
    <source>
        <dbReference type="SAM" id="MobiDB-lite"/>
    </source>
</evidence>
<dbReference type="PANTHER" id="PTHR48070:SF6">
    <property type="entry name" value="ESTERASE OVCA2"/>
    <property type="match status" value="1"/>
</dbReference>
<gene>
    <name evidence="4" type="ORF">PPERSA_01003</name>
</gene>
<dbReference type="Pfam" id="PF03959">
    <property type="entry name" value="FSH1"/>
    <property type="match status" value="1"/>
</dbReference>
<evidence type="ECO:0000313" key="5">
    <source>
        <dbReference type="Proteomes" id="UP000054937"/>
    </source>
</evidence>
<feature type="compositionally biased region" description="Basic and acidic residues" evidence="2">
    <location>
        <begin position="303"/>
        <end position="330"/>
    </location>
</feature>
<dbReference type="GO" id="GO:0005737">
    <property type="term" value="C:cytoplasm"/>
    <property type="evidence" value="ECO:0007669"/>
    <property type="project" value="TreeGrafter"/>
</dbReference>
<accession>A0A0V0QVL6</accession>
<feature type="compositionally biased region" description="Basic and acidic residues" evidence="2">
    <location>
        <begin position="342"/>
        <end position="365"/>
    </location>
</feature>